<dbReference type="GO" id="GO:0017057">
    <property type="term" value="F:6-phosphogluconolactonase activity"/>
    <property type="evidence" value="ECO:0007669"/>
    <property type="project" value="TreeGrafter"/>
</dbReference>
<evidence type="ECO:0000313" key="5">
    <source>
        <dbReference type="Proteomes" id="UP000525336"/>
    </source>
</evidence>
<sequence length="82" mass="8959">MPYANIASGSGPRHMVFHPNEQTAYVINELTCTIDVFDFDPIRGALVWQQNVSTLAPEVSEGAPAETSPPQRAMAIRDQSSK</sequence>
<organism evidence="4 5">
    <name type="scientific">Vibrio chagasii</name>
    <dbReference type="NCBI Taxonomy" id="170679"/>
    <lineage>
        <taxon>Bacteria</taxon>
        <taxon>Pseudomonadati</taxon>
        <taxon>Pseudomonadota</taxon>
        <taxon>Gammaproteobacteria</taxon>
        <taxon>Vibrionales</taxon>
        <taxon>Vibrionaceae</taxon>
        <taxon>Vibrio</taxon>
    </lineage>
</organism>
<evidence type="ECO:0000256" key="2">
    <source>
        <dbReference type="ARBA" id="ARBA00022526"/>
    </source>
</evidence>
<dbReference type="Gene3D" id="2.130.10.10">
    <property type="entry name" value="YVTN repeat-like/Quinoprotein amine dehydrogenase"/>
    <property type="match status" value="1"/>
</dbReference>
<dbReference type="EMBL" id="VTXW01000057">
    <property type="protein sequence ID" value="NOH36452.1"/>
    <property type="molecule type" value="Genomic_DNA"/>
</dbReference>
<dbReference type="GO" id="GO:0006006">
    <property type="term" value="P:glucose metabolic process"/>
    <property type="evidence" value="ECO:0007669"/>
    <property type="project" value="UniProtKB-KW"/>
</dbReference>
<feature type="region of interest" description="Disordered" evidence="3">
    <location>
        <begin position="58"/>
        <end position="82"/>
    </location>
</feature>
<accession>A0A7Y3YTP5</accession>
<evidence type="ECO:0000256" key="3">
    <source>
        <dbReference type="SAM" id="MobiDB-lite"/>
    </source>
</evidence>
<dbReference type="Pfam" id="PF10282">
    <property type="entry name" value="Lactonase"/>
    <property type="match status" value="1"/>
</dbReference>
<dbReference type="InterPro" id="IPR019405">
    <property type="entry name" value="Lactonase_7-beta_prop"/>
</dbReference>
<dbReference type="Proteomes" id="UP000525336">
    <property type="component" value="Unassembled WGS sequence"/>
</dbReference>
<keyword evidence="2" id="KW-0119">Carbohydrate metabolism</keyword>
<dbReference type="SUPFAM" id="SSF50974">
    <property type="entry name" value="Nitrous oxide reductase, N-terminal domain"/>
    <property type="match status" value="1"/>
</dbReference>
<reference evidence="4 5" key="1">
    <citation type="submission" date="2019-09" db="EMBL/GenBank/DDBJ databases">
        <title>Draft genome sequencing and comparative genomics of hatchery-associated Vibrios.</title>
        <authorList>
            <person name="Kehlet-Delgado H."/>
            <person name="Mueller R.S."/>
        </authorList>
    </citation>
    <scope>NUCLEOTIDE SEQUENCE [LARGE SCALE GENOMIC DNA]</scope>
    <source>
        <strain evidence="4 5">00-90-10</strain>
    </source>
</reference>
<proteinExistence type="inferred from homology"/>
<gene>
    <name evidence="4" type="ORF">F0245_24490</name>
</gene>
<protein>
    <submittedName>
        <fullName evidence="4">Lactonase family protein</fullName>
    </submittedName>
</protein>
<name>A0A7Y3YTP5_9VIBR</name>
<dbReference type="InterPro" id="IPR015943">
    <property type="entry name" value="WD40/YVTN_repeat-like_dom_sf"/>
</dbReference>
<dbReference type="InterPro" id="IPR050282">
    <property type="entry name" value="Cycloisomerase_2"/>
</dbReference>
<dbReference type="InterPro" id="IPR011045">
    <property type="entry name" value="N2O_reductase_N"/>
</dbReference>
<dbReference type="AlphaFoldDB" id="A0A7Y3YTP5"/>
<dbReference type="PANTHER" id="PTHR30344:SF1">
    <property type="entry name" value="6-PHOSPHOGLUCONOLACTONASE"/>
    <property type="match status" value="1"/>
</dbReference>
<evidence type="ECO:0000256" key="1">
    <source>
        <dbReference type="ARBA" id="ARBA00005564"/>
    </source>
</evidence>
<keyword evidence="2" id="KW-0313">Glucose metabolism</keyword>
<comment type="caution">
    <text evidence="4">The sequence shown here is derived from an EMBL/GenBank/DDBJ whole genome shotgun (WGS) entry which is preliminary data.</text>
</comment>
<dbReference type="PANTHER" id="PTHR30344">
    <property type="entry name" value="6-PHOSPHOGLUCONOLACTONASE-RELATED"/>
    <property type="match status" value="1"/>
</dbReference>
<comment type="similarity">
    <text evidence="1">Belongs to the cycloisomerase 2 family.</text>
</comment>
<evidence type="ECO:0000313" key="4">
    <source>
        <dbReference type="EMBL" id="NOH36452.1"/>
    </source>
</evidence>